<dbReference type="PROSITE" id="PS01355">
    <property type="entry name" value="HEMATOPO_REC_S_F1"/>
    <property type="match status" value="1"/>
</dbReference>
<dbReference type="PANTHER" id="PTHR23037:SF30">
    <property type="entry name" value="INTERLEUKIN-2 RECEPTOR SUBUNIT BETA"/>
    <property type="match status" value="1"/>
</dbReference>
<feature type="transmembrane region" description="Helical" evidence="1">
    <location>
        <begin position="94"/>
        <end position="119"/>
    </location>
</feature>
<dbReference type="GO" id="GO:0016064">
    <property type="term" value="P:immunoglobulin mediated immune response"/>
    <property type="evidence" value="ECO:0007669"/>
    <property type="project" value="TreeGrafter"/>
</dbReference>
<dbReference type="EMBL" id="BEZZ01000408">
    <property type="protein sequence ID" value="GCC32031.1"/>
    <property type="molecule type" value="Genomic_DNA"/>
</dbReference>
<proteinExistence type="predicted"/>
<protein>
    <recommendedName>
        <fullName evidence="4">Fibronectin type-III domain-containing protein</fullName>
    </recommendedName>
</protein>
<dbReference type="GO" id="GO:0009897">
    <property type="term" value="C:external side of plasma membrane"/>
    <property type="evidence" value="ECO:0007669"/>
    <property type="project" value="TreeGrafter"/>
</dbReference>
<comment type="caution">
    <text evidence="2">The sequence shown here is derived from an EMBL/GenBank/DDBJ whole genome shotgun (WGS) entry which is preliminary data.</text>
</comment>
<keyword evidence="1" id="KW-1133">Transmembrane helix</keyword>
<gene>
    <name evidence="2" type="ORF">chiPu_0010491</name>
</gene>
<dbReference type="STRING" id="137246.A0A401SNT3"/>
<dbReference type="InterPro" id="IPR003531">
    <property type="entry name" value="Hempt_rcpt_S_F1_CS"/>
</dbReference>
<evidence type="ECO:0000313" key="2">
    <source>
        <dbReference type="EMBL" id="GCC32031.1"/>
    </source>
</evidence>
<sequence length="444" mass="49856">MEFGDKLQIEMRYKTEDEQWTNARRLRSVKRKQQAMIDGSNLKPNCLYMAQIRNKIVDDNPEGYRSTWSEWSQEVKWESAVAEDLDGIFGVTQISSLLIAGILIVFAILAILTFTQLTIRRYNVKKLHWLSIPDPGKFFYELNATYGGNFQKWLGSTMPASFNSTEDLGTEISSVEVSDIKDSESFIKQDYVSDSSGFKSIGNSSLSSFANQGYFWFRYPSTYEVDSCKVYFSYDRSSLRSGSEGSGSYLQKKGSSLTLSNDSLYDSSLQYSPCSVFITDPDQEYVSTQVKAGQRILMDEEMDGSPRGPEDPGIVTSSGELGYLGQLLRDDCPPRGSQEGLNPFSQMHLFENLHYPFVSVEDVALTAKEESISKYGCDGFTFDESQMESPPINTENTLSAQCPQDGLRQESTSIFKSTSLNLGQSSDVYLSLKEVQSKYSNQSI</sequence>
<accession>A0A401SNT3</accession>
<keyword evidence="1" id="KW-0812">Transmembrane</keyword>
<dbReference type="AlphaFoldDB" id="A0A401SNT3"/>
<dbReference type="OMA" id="ANQGYFW"/>
<dbReference type="PANTHER" id="PTHR23037">
    <property type="entry name" value="CYTOKINE RECEPTOR"/>
    <property type="match status" value="1"/>
</dbReference>
<dbReference type="Gene3D" id="2.60.40.10">
    <property type="entry name" value="Immunoglobulins"/>
    <property type="match status" value="1"/>
</dbReference>
<dbReference type="OrthoDB" id="9419853at2759"/>
<organism evidence="2 3">
    <name type="scientific">Chiloscyllium punctatum</name>
    <name type="common">Brownbanded bambooshark</name>
    <name type="synonym">Hemiscyllium punctatum</name>
    <dbReference type="NCBI Taxonomy" id="137246"/>
    <lineage>
        <taxon>Eukaryota</taxon>
        <taxon>Metazoa</taxon>
        <taxon>Chordata</taxon>
        <taxon>Craniata</taxon>
        <taxon>Vertebrata</taxon>
        <taxon>Chondrichthyes</taxon>
        <taxon>Elasmobranchii</taxon>
        <taxon>Galeomorphii</taxon>
        <taxon>Galeoidea</taxon>
        <taxon>Orectolobiformes</taxon>
        <taxon>Hemiscylliidae</taxon>
        <taxon>Chiloscyllium</taxon>
    </lineage>
</organism>
<dbReference type="GO" id="GO:0004896">
    <property type="term" value="F:cytokine receptor activity"/>
    <property type="evidence" value="ECO:0007669"/>
    <property type="project" value="InterPro"/>
</dbReference>
<evidence type="ECO:0000313" key="3">
    <source>
        <dbReference type="Proteomes" id="UP000287033"/>
    </source>
</evidence>
<dbReference type="InterPro" id="IPR013783">
    <property type="entry name" value="Ig-like_fold"/>
</dbReference>
<name>A0A401SNT3_CHIPU</name>
<evidence type="ECO:0008006" key="4">
    <source>
        <dbReference type="Google" id="ProtNLM"/>
    </source>
</evidence>
<dbReference type="Proteomes" id="UP000287033">
    <property type="component" value="Unassembled WGS sequence"/>
</dbReference>
<reference evidence="2 3" key="1">
    <citation type="journal article" date="2018" name="Nat. Ecol. Evol.">
        <title>Shark genomes provide insights into elasmobranch evolution and the origin of vertebrates.</title>
        <authorList>
            <person name="Hara Y"/>
            <person name="Yamaguchi K"/>
            <person name="Onimaru K"/>
            <person name="Kadota M"/>
            <person name="Koyanagi M"/>
            <person name="Keeley SD"/>
            <person name="Tatsumi K"/>
            <person name="Tanaka K"/>
            <person name="Motone F"/>
            <person name="Kageyama Y"/>
            <person name="Nozu R"/>
            <person name="Adachi N"/>
            <person name="Nishimura O"/>
            <person name="Nakagawa R"/>
            <person name="Tanegashima C"/>
            <person name="Kiyatake I"/>
            <person name="Matsumoto R"/>
            <person name="Murakumo K"/>
            <person name="Nishida K"/>
            <person name="Terakita A"/>
            <person name="Kuratani S"/>
            <person name="Sato K"/>
            <person name="Hyodo S Kuraku.S."/>
        </authorList>
    </citation>
    <scope>NUCLEOTIDE SEQUENCE [LARGE SCALE GENOMIC DNA]</scope>
</reference>
<keyword evidence="1" id="KW-0472">Membrane</keyword>
<keyword evidence="3" id="KW-1185">Reference proteome</keyword>
<evidence type="ECO:0000256" key="1">
    <source>
        <dbReference type="SAM" id="Phobius"/>
    </source>
</evidence>